<evidence type="ECO:0000313" key="1">
    <source>
        <dbReference type="EMBL" id="MBB4026882.1"/>
    </source>
</evidence>
<accession>A0A7W6MZ86</accession>
<gene>
    <name evidence="1" type="ORF">GGR14_002683</name>
</gene>
<dbReference type="Proteomes" id="UP000546007">
    <property type="component" value="Unassembled WGS sequence"/>
</dbReference>
<dbReference type="AlphaFoldDB" id="A0A7W6MZ86"/>
<dbReference type="RefSeq" id="WP_124318294.1">
    <property type="nucleotide sequence ID" value="NZ_AP028155.1"/>
</dbReference>
<dbReference type="EMBL" id="JACIES010000006">
    <property type="protein sequence ID" value="MBB4026882.1"/>
    <property type="molecule type" value="Genomic_DNA"/>
</dbReference>
<dbReference type="GeneID" id="93102648"/>
<evidence type="ECO:0008006" key="3">
    <source>
        <dbReference type="Google" id="ProtNLM"/>
    </source>
</evidence>
<dbReference type="OrthoDB" id="8367156at2"/>
<comment type="caution">
    <text evidence="1">The sequence shown here is derived from an EMBL/GenBank/DDBJ whole genome shotgun (WGS) entry which is preliminary data.</text>
</comment>
<keyword evidence="2" id="KW-1185">Reference proteome</keyword>
<name>A0A7W6MZ86_9BACT</name>
<reference evidence="1 2" key="1">
    <citation type="submission" date="2020-08" db="EMBL/GenBank/DDBJ databases">
        <title>Genomic Encyclopedia of Type Strains, Phase IV (KMG-IV): sequencing the most valuable type-strain genomes for metagenomic binning, comparative biology and taxonomic classification.</title>
        <authorList>
            <person name="Goeker M."/>
        </authorList>
    </citation>
    <scope>NUCLEOTIDE SEQUENCE [LARGE SCALE GENOMIC DNA]</scope>
    <source>
        <strain evidence="1 2">DSM 105721</strain>
    </source>
</reference>
<organism evidence="1 2">
    <name type="scientific">Butyricimonas faecihominis</name>
    <dbReference type="NCBI Taxonomy" id="1472416"/>
    <lineage>
        <taxon>Bacteria</taxon>
        <taxon>Pseudomonadati</taxon>
        <taxon>Bacteroidota</taxon>
        <taxon>Bacteroidia</taxon>
        <taxon>Bacteroidales</taxon>
        <taxon>Odoribacteraceae</taxon>
        <taxon>Butyricimonas</taxon>
    </lineage>
</organism>
<protein>
    <recommendedName>
        <fullName evidence="3">Apea-like HEPN domain-containing protein</fullName>
    </recommendedName>
</protein>
<proteinExistence type="predicted"/>
<sequence>MEDETYLAIYYDDSNQKIKTSISEIEGWLQNINVNKEHLSKFIYYRLYSRYLKPFQFDCCEYKNYFKNGFSMLANYCLLIEAIQSFKEGLKNSNGKGNKLFGDFFEEEDKYFSELKNLGNKFYKNVRCGILHQGETLHGWKVTRSETAPLFDSSTKTINATKFGKQMKKVLENYRQKLEESDANTPIWECCKRKLNYVINNCK</sequence>
<evidence type="ECO:0000313" key="2">
    <source>
        <dbReference type="Proteomes" id="UP000546007"/>
    </source>
</evidence>